<reference evidence="2" key="1">
    <citation type="journal article" date="2013" name="Proc. Natl. Acad. Sci. U.S.A.">
        <title>Genome structure and metabolic features in the red seaweed Chondrus crispus shed light on evolution of the Archaeplastida.</title>
        <authorList>
            <person name="Collen J."/>
            <person name="Porcel B."/>
            <person name="Carre W."/>
            <person name="Ball S.G."/>
            <person name="Chaparro C."/>
            <person name="Tonon T."/>
            <person name="Barbeyron T."/>
            <person name="Michel G."/>
            <person name="Noel B."/>
            <person name="Valentin K."/>
            <person name="Elias M."/>
            <person name="Artiguenave F."/>
            <person name="Arun A."/>
            <person name="Aury J.M."/>
            <person name="Barbosa-Neto J.F."/>
            <person name="Bothwell J.H."/>
            <person name="Bouget F.Y."/>
            <person name="Brillet L."/>
            <person name="Cabello-Hurtado F."/>
            <person name="Capella-Gutierrez S."/>
            <person name="Charrier B."/>
            <person name="Cladiere L."/>
            <person name="Cock J.M."/>
            <person name="Coelho S.M."/>
            <person name="Colleoni C."/>
            <person name="Czjzek M."/>
            <person name="Da Silva C."/>
            <person name="Delage L."/>
            <person name="Denoeud F."/>
            <person name="Deschamps P."/>
            <person name="Dittami S.M."/>
            <person name="Gabaldon T."/>
            <person name="Gachon C.M."/>
            <person name="Groisillier A."/>
            <person name="Herve C."/>
            <person name="Jabbari K."/>
            <person name="Katinka M."/>
            <person name="Kloareg B."/>
            <person name="Kowalczyk N."/>
            <person name="Labadie K."/>
            <person name="Leblanc C."/>
            <person name="Lopez P.J."/>
            <person name="McLachlan D.H."/>
            <person name="Meslet-Cladiere L."/>
            <person name="Moustafa A."/>
            <person name="Nehr Z."/>
            <person name="Nyvall Collen P."/>
            <person name="Panaud O."/>
            <person name="Partensky F."/>
            <person name="Poulain J."/>
            <person name="Rensing S.A."/>
            <person name="Rousvoal S."/>
            <person name="Samson G."/>
            <person name="Symeonidi A."/>
            <person name="Weissenbach J."/>
            <person name="Zambounis A."/>
            <person name="Wincker P."/>
            <person name="Boyen C."/>
        </authorList>
    </citation>
    <scope>NUCLEOTIDE SEQUENCE [LARGE SCALE GENOMIC DNA]</scope>
    <source>
        <strain evidence="2">cv. Stackhouse</strain>
    </source>
</reference>
<dbReference type="RefSeq" id="XP_005716887.1">
    <property type="nucleotide sequence ID" value="XM_005716830.1"/>
</dbReference>
<organism evidence="1 2">
    <name type="scientific">Chondrus crispus</name>
    <name type="common">Carrageen Irish moss</name>
    <name type="synonym">Polymorpha crispa</name>
    <dbReference type="NCBI Taxonomy" id="2769"/>
    <lineage>
        <taxon>Eukaryota</taxon>
        <taxon>Rhodophyta</taxon>
        <taxon>Florideophyceae</taxon>
        <taxon>Rhodymeniophycidae</taxon>
        <taxon>Gigartinales</taxon>
        <taxon>Gigartinaceae</taxon>
        <taxon>Chondrus</taxon>
    </lineage>
</organism>
<keyword evidence="2" id="KW-1185">Reference proteome</keyword>
<gene>
    <name evidence="1" type="ORF">CHC_T00005248001</name>
</gene>
<name>R7QH51_CHOCR</name>
<dbReference type="AlphaFoldDB" id="R7QH51"/>
<proteinExistence type="predicted"/>
<dbReference type="EMBL" id="HG001812">
    <property type="protein sequence ID" value="CDF37068.1"/>
    <property type="molecule type" value="Genomic_DNA"/>
</dbReference>
<dbReference type="Gramene" id="CDF37068">
    <property type="protein sequence ID" value="CDF37068"/>
    <property type="gene ID" value="CHC_T00005248001"/>
</dbReference>
<dbReference type="GeneID" id="17324598"/>
<sequence length="65" mass="7064">MVHLGPCVSASVESSRFSPHAIPLFPPAPRAAEGSCLPLAWSRHSPYWLQVVGRASPPFDRITPQ</sequence>
<evidence type="ECO:0000313" key="1">
    <source>
        <dbReference type="EMBL" id="CDF37068.1"/>
    </source>
</evidence>
<evidence type="ECO:0000313" key="2">
    <source>
        <dbReference type="Proteomes" id="UP000012073"/>
    </source>
</evidence>
<dbReference type="KEGG" id="ccp:CHC_T00005248001"/>
<protein>
    <submittedName>
        <fullName evidence="1">Uncharacterized protein</fullName>
    </submittedName>
</protein>
<dbReference type="Proteomes" id="UP000012073">
    <property type="component" value="Unassembled WGS sequence"/>
</dbReference>
<accession>R7QH51</accession>